<comment type="caution">
    <text evidence="1">The sequence shown here is derived from an EMBL/GenBank/DDBJ whole genome shotgun (WGS) entry which is preliminary data.</text>
</comment>
<dbReference type="Proteomes" id="UP000650628">
    <property type="component" value="Unassembled WGS sequence"/>
</dbReference>
<gene>
    <name evidence="1" type="ORF">Pmi06nite_64330</name>
</gene>
<reference evidence="1 2" key="1">
    <citation type="submission" date="2021-01" db="EMBL/GenBank/DDBJ databases">
        <title>Whole genome shotgun sequence of Planotetraspora mira NBRC 15435.</title>
        <authorList>
            <person name="Komaki H."/>
            <person name="Tamura T."/>
        </authorList>
    </citation>
    <scope>NUCLEOTIDE SEQUENCE [LARGE SCALE GENOMIC DNA]</scope>
    <source>
        <strain evidence="1 2">NBRC 15435</strain>
    </source>
</reference>
<evidence type="ECO:0000313" key="2">
    <source>
        <dbReference type="Proteomes" id="UP000650628"/>
    </source>
</evidence>
<evidence type="ECO:0008006" key="3">
    <source>
        <dbReference type="Google" id="ProtNLM"/>
    </source>
</evidence>
<name>A0A8J3XA43_9ACTN</name>
<dbReference type="EMBL" id="BOOO01000037">
    <property type="protein sequence ID" value="GII32991.1"/>
    <property type="molecule type" value="Genomic_DNA"/>
</dbReference>
<accession>A0A8J3XA43</accession>
<keyword evidence="2" id="KW-1185">Reference proteome</keyword>
<evidence type="ECO:0000313" key="1">
    <source>
        <dbReference type="EMBL" id="GII32991.1"/>
    </source>
</evidence>
<proteinExistence type="predicted"/>
<sequence length="54" mass="6210">MTLLAPMPEALFTRRQLTQRRASPNTVAAYRDTWRLLTRGSPERCNLVAVPRAR</sequence>
<dbReference type="AlphaFoldDB" id="A0A8J3XA43"/>
<protein>
    <recommendedName>
        <fullName evidence="3">Integrase</fullName>
    </recommendedName>
</protein>
<organism evidence="1 2">
    <name type="scientific">Planotetraspora mira</name>
    <dbReference type="NCBI Taxonomy" id="58121"/>
    <lineage>
        <taxon>Bacteria</taxon>
        <taxon>Bacillati</taxon>
        <taxon>Actinomycetota</taxon>
        <taxon>Actinomycetes</taxon>
        <taxon>Streptosporangiales</taxon>
        <taxon>Streptosporangiaceae</taxon>
        <taxon>Planotetraspora</taxon>
    </lineage>
</organism>